<comment type="caution">
    <text evidence="1">The sequence shown here is derived from an EMBL/GenBank/DDBJ whole genome shotgun (WGS) entry which is preliminary data.</text>
</comment>
<protein>
    <submittedName>
        <fullName evidence="1">Uncharacterized protein</fullName>
    </submittedName>
</protein>
<gene>
    <name evidence="1" type="ORF">ILYODFUR_036199</name>
</gene>
<accession>A0ABV0UY26</accession>
<sequence>MAKFVGVSPLSVAEGVFGLTLTCDTLAAFTCFEKKELKRSSTRSAKVSQKDCSHIAKLCSEENIIHAAK</sequence>
<dbReference type="EMBL" id="JAHRIQ010088334">
    <property type="protein sequence ID" value="MEQ2250080.1"/>
    <property type="molecule type" value="Genomic_DNA"/>
</dbReference>
<keyword evidence="2" id="KW-1185">Reference proteome</keyword>
<reference evidence="1 2" key="1">
    <citation type="submission" date="2021-06" db="EMBL/GenBank/DDBJ databases">
        <authorList>
            <person name="Palmer J.M."/>
        </authorList>
    </citation>
    <scope>NUCLEOTIDE SEQUENCE [LARGE SCALE GENOMIC DNA]</scope>
    <source>
        <strain evidence="2">if_2019</strain>
        <tissue evidence="1">Muscle</tissue>
    </source>
</reference>
<evidence type="ECO:0000313" key="2">
    <source>
        <dbReference type="Proteomes" id="UP001482620"/>
    </source>
</evidence>
<evidence type="ECO:0000313" key="1">
    <source>
        <dbReference type="EMBL" id="MEQ2250080.1"/>
    </source>
</evidence>
<name>A0ABV0UY26_9TELE</name>
<organism evidence="1 2">
    <name type="scientific">Ilyodon furcidens</name>
    <name type="common">goldbreast splitfin</name>
    <dbReference type="NCBI Taxonomy" id="33524"/>
    <lineage>
        <taxon>Eukaryota</taxon>
        <taxon>Metazoa</taxon>
        <taxon>Chordata</taxon>
        <taxon>Craniata</taxon>
        <taxon>Vertebrata</taxon>
        <taxon>Euteleostomi</taxon>
        <taxon>Actinopterygii</taxon>
        <taxon>Neopterygii</taxon>
        <taxon>Teleostei</taxon>
        <taxon>Neoteleostei</taxon>
        <taxon>Acanthomorphata</taxon>
        <taxon>Ovalentaria</taxon>
        <taxon>Atherinomorphae</taxon>
        <taxon>Cyprinodontiformes</taxon>
        <taxon>Goodeidae</taxon>
        <taxon>Ilyodon</taxon>
    </lineage>
</organism>
<proteinExistence type="predicted"/>
<dbReference type="Proteomes" id="UP001482620">
    <property type="component" value="Unassembled WGS sequence"/>
</dbReference>